<feature type="domain" description="Fe2OG dioxygenase" evidence="8">
    <location>
        <begin position="183"/>
        <end position="291"/>
    </location>
</feature>
<evidence type="ECO:0000256" key="7">
    <source>
        <dbReference type="RuleBase" id="RU003682"/>
    </source>
</evidence>
<dbReference type="PANTHER" id="PTHR10209:SF881">
    <property type="entry name" value="FI07970P-RELATED"/>
    <property type="match status" value="1"/>
</dbReference>
<evidence type="ECO:0000256" key="2">
    <source>
        <dbReference type="ARBA" id="ARBA00008056"/>
    </source>
</evidence>
<dbReference type="PRINTS" id="PR00682">
    <property type="entry name" value="IPNSYNTHASE"/>
</dbReference>
<dbReference type="PROSITE" id="PS51471">
    <property type="entry name" value="FE2OG_OXY"/>
    <property type="match status" value="1"/>
</dbReference>
<dbReference type="Gene3D" id="2.60.120.330">
    <property type="entry name" value="B-lactam Antibiotic, Isopenicillin N Synthase, Chain"/>
    <property type="match status" value="1"/>
</dbReference>
<dbReference type="PANTHER" id="PTHR10209">
    <property type="entry name" value="OXIDOREDUCTASE, 2OG-FE II OXYGENASE FAMILY PROTEIN"/>
    <property type="match status" value="1"/>
</dbReference>
<gene>
    <name evidence="9" type="ORF">GCM10023321_24670</name>
</gene>
<keyword evidence="5 7" id="KW-0408">Iron</keyword>
<dbReference type="InterPro" id="IPR044861">
    <property type="entry name" value="IPNS-like_FE2OG_OXY"/>
</dbReference>
<comment type="pathway">
    <text evidence="1">Antibiotic biosynthesis.</text>
</comment>
<sequence>MAVAQTTGGVLSVPVIDIGPFRSGGEVERDAVAAAVDGAARTVGFMQVVGHGIADRTIDAFVAAMDDFFGQDTGFKAGYRCPPGVNRGYTPPRSEALANSLGLVSAADLFEAFNVGAQARDFPGLDLPPADYPDNVWPQLRGYRDAVTDWFAEAGGVARTMTRIFGRALGLGEDYFTPVTDHSVDVLRTINYRPPPAGTRLEPEQLGMGAHTDYGIVTVLWADPVPGLQILGGDGGWHPVTPAPGALLVNLGDGLARWTNDLWISTMHRVVPPRLDGQLVRRRSAAFFHDGNVDAVISPLPTCVGPDRPARYEPVTVGEHVRAKLAGSRGGALTEGAEREVARLRGGTPG</sequence>
<keyword evidence="6" id="KW-0045">Antibiotic biosynthesis</keyword>
<dbReference type="Pfam" id="PF14226">
    <property type="entry name" value="DIOX_N"/>
    <property type="match status" value="1"/>
</dbReference>
<keyword evidence="10" id="KW-1185">Reference proteome</keyword>
<dbReference type="RefSeq" id="WP_185061712.1">
    <property type="nucleotide sequence ID" value="NZ_BAABJP010000008.1"/>
</dbReference>
<dbReference type="Proteomes" id="UP001428817">
    <property type="component" value="Unassembled WGS sequence"/>
</dbReference>
<evidence type="ECO:0000259" key="8">
    <source>
        <dbReference type="PROSITE" id="PS51471"/>
    </source>
</evidence>
<dbReference type="InterPro" id="IPR026992">
    <property type="entry name" value="DIOX_N"/>
</dbReference>
<name>A0ABP9PY44_9PSEU</name>
<keyword evidence="4 7" id="KW-0560">Oxidoreductase</keyword>
<reference evidence="10" key="1">
    <citation type="journal article" date="2019" name="Int. J. Syst. Evol. Microbiol.">
        <title>The Global Catalogue of Microorganisms (GCM) 10K type strain sequencing project: providing services to taxonomists for standard genome sequencing and annotation.</title>
        <authorList>
            <consortium name="The Broad Institute Genomics Platform"/>
            <consortium name="The Broad Institute Genome Sequencing Center for Infectious Disease"/>
            <person name="Wu L."/>
            <person name="Ma J."/>
        </authorList>
    </citation>
    <scope>NUCLEOTIDE SEQUENCE [LARGE SCALE GENOMIC DNA]</scope>
    <source>
        <strain evidence="10">JCM 18303</strain>
    </source>
</reference>
<evidence type="ECO:0000313" key="9">
    <source>
        <dbReference type="EMBL" id="GAA5153821.1"/>
    </source>
</evidence>
<protein>
    <submittedName>
        <fullName evidence="9">2-oxoglutarate and iron-dependent oxygenase domain-containing protein</fullName>
    </submittedName>
</protein>
<evidence type="ECO:0000256" key="5">
    <source>
        <dbReference type="ARBA" id="ARBA00023004"/>
    </source>
</evidence>
<evidence type="ECO:0000313" key="10">
    <source>
        <dbReference type="Proteomes" id="UP001428817"/>
    </source>
</evidence>
<evidence type="ECO:0000256" key="6">
    <source>
        <dbReference type="ARBA" id="ARBA00023194"/>
    </source>
</evidence>
<evidence type="ECO:0000256" key="3">
    <source>
        <dbReference type="ARBA" id="ARBA00022723"/>
    </source>
</evidence>
<dbReference type="Pfam" id="PF03171">
    <property type="entry name" value="2OG-FeII_Oxy"/>
    <property type="match status" value="1"/>
</dbReference>
<proteinExistence type="inferred from homology"/>
<comment type="caution">
    <text evidence="9">The sequence shown here is derived from an EMBL/GenBank/DDBJ whole genome shotgun (WGS) entry which is preliminary data.</text>
</comment>
<dbReference type="InterPro" id="IPR005123">
    <property type="entry name" value="Oxoglu/Fe-dep_dioxygenase_dom"/>
</dbReference>
<evidence type="ECO:0000256" key="4">
    <source>
        <dbReference type="ARBA" id="ARBA00023002"/>
    </source>
</evidence>
<dbReference type="SUPFAM" id="SSF51197">
    <property type="entry name" value="Clavaminate synthase-like"/>
    <property type="match status" value="1"/>
</dbReference>
<comment type="similarity">
    <text evidence="2 7">Belongs to the iron/ascorbate-dependent oxidoreductase family.</text>
</comment>
<dbReference type="InterPro" id="IPR027443">
    <property type="entry name" value="IPNS-like_sf"/>
</dbReference>
<accession>A0ABP9PY44</accession>
<dbReference type="EMBL" id="BAABJP010000008">
    <property type="protein sequence ID" value="GAA5153821.1"/>
    <property type="molecule type" value="Genomic_DNA"/>
</dbReference>
<evidence type="ECO:0000256" key="1">
    <source>
        <dbReference type="ARBA" id="ARBA00004792"/>
    </source>
</evidence>
<organism evidence="9 10">
    <name type="scientific">Pseudonocardia eucalypti</name>
    <dbReference type="NCBI Taxonomy" id="648755"/>
    <lineage>
        <taxon>Bacteria</taxon>
        <taxon>Bacillati</taxon>
        <taxon>Actinomycetota</taxon>
        <taxon>Actinomycetes</taxon>
        <taxon>Pseudonocardiales</taxon>
        <taxon>Pseudonocardiaceae</taxon>
        <taxon>Pseudonocardia</taxon>
    </lineage>
</organism>
<keyword evidence="3 7" id="KW-0479">Metal-binding</keyword>